<dbReference type="EMBL" id="JABCSC020000001">
    <property type="protein sequence ID" value="NSL53534.1"/>
    <property type="molecule type" value="Genomic_DNA"/>
</dbReference>
<dbReference type="Proteomes" id="UP000778523">
    <property type="component" value="Unassembled WGS sequence"/>
</dbReference>
<reference evidence="2 3" key="1">
    <citation type="submission" date="2020-06" db="EMBL/GenBank/DDBJ databases">
        <title>Draft genome of Uliginosibacterium sp. IMCC34675.</title>
        <authorList>
            <person name="Song J."/>
        </authorList>
    </citation>
    <scope>NUCLEOTIDE SEQUENCE [LARGE SCALE GENOMIC DNA]</scope>
    <source>
        <strain evidence="2 3">IMCC34675</strain>
    </source>
</reference>
<accession>A0ABX2IB00</accession>
<evidence type="ECO:0000313" key="2">
    <source>
        <dbReference type="EMBL" id="NSL53534.1"/>
    </source>
</evidence>
<proteinExistence type="predicted"/>
<organism evidence="2 3">
    <name type="scientific">Uliginosibacterium aquaticum</name>
    <dbReference type="NCBI Taxonomy" id="2731212"/>
    <lineage>
        <taxon>Bacteria</taxon>
        <taxon>Pseudomonadati</taxon>
        <taxon>Pseudomonadota</taxon>
        <taxon>Betaproteobacteria</taxon>
        <taxon>Rhodocyclales</taxon>
        <taxon>Zoogloeaceae</taxon>
        <taxon>Uliginosibacterium</taxon>
    </lineage>
</organism>
<keyword evidence="1" id="KW-0732">Signal</keyword>
<feature type="chain" id="PRO_5046561492" evidence="1">
    <location>
        <begin position="23"/>
        <end position="257"/>
    </location>
</feature>
<name>A0ABX2IB00_9RHOO</name>
<evidence type="ECO:0000256" key="1">
    <source>
        <dbReference type="SAM" id="SignalP"/>
    </source>
</evidence>
<dbReference type="RefSeq" id="WP_170019627.1">
    <property type="nucleotide sequence ID" value="NZ_JABCSC020000001.1"/>
</dbReference>
<protein>
    <submittedName>
        <fullName evidence="2">Uncharacterized protein</fullName>
    </submittedName>
</protein>
<evidence type="ECO:0000313" key="3">
    <source>
        <dbReference type="Proteomes" id="UP000778523"/>
    </source>
</evidence>
<gene>
    <name evidence="2" type="ORF">HJ583_000705</name>
</gene>
<dbReference type="PROSITE" id="PS51257">
    <property type="entry name" value="PROKAR_LIPOPROTEIN"/>
    <property type="match status" value="1"/>
</dbReference>
<keyword evidence="3" id="KW-1185">Reference proteome</keyword>
<sequence>MHRSIKPAAGALLLSLILVACGGGGGDDSGSSTTTPAASSAAASSKAASSAATATSSTAAATSSTAAAVTLFQASDLDADSWFWFSNGNAINYLVGESDSCVAGSACSLDASKAANSGEFIFGYSSTLATPSSTSWNSGLTLTSTGVTYTKTGALVVPKASSAGGADGGSAVFKLSKLSSFSAFIATTGSLYYAVDVSADGSAWTEKYTAGTTAIRSKGESTEDIGAKAGTSASTVYVRIRNLGTGGLNIMGVKIVQ</sequence>
<feature type="signal peptide" evidence="1">
    <location>
        <begin position="1"/>
        <end position="22"/>
    </location>
</feature>
<comment type="caution">
    <text evidence="2">The sequence shown here is derived from an EMBL/GenBank/DDBJ whole genome shotgun (WGS) entry which is preliminary data.</text>
</comment>